<name>A0ACC0JQI5_CHOFU</name>
<sequence>MRFNPFFLSSAAAVALTCAVSVAALYYKSRKTEINEVMVFCKLQYNVYNYFDKLLSFIDSASKSVNVCMPSIHNPAIQGRLVRLIKKKNIKIRIIIDRTGYNESTEVFLKELIDAGAEIKCKLNEPNHFKMQHKFCLVDDQILMTGTLNWGNDRSFDHWNYVYITSKQQLVYPVKSEFYLMWHDFTSDLQLDVDVLSNTSDVDSSEDDIEFVTRNDNDPTEILSALTVTAEDSVRVTPELIV</sequence>
<keyword evidence="2" id="KW-1185">Reference proteome</keyword>
<dbReference type="EMBL" id="CM046108">
    <property type="protein sequence ID" value="KAI8426409.1"/>
    <property type="molecule type" value="Genomic_DNA"/>
</dbReference>
<evidence type="ECO:0000313" key="1">
    <source>
        <dbReference type="EMBL" id="KAI8426409.1"/>
    </source>
</evidence>
<proteinExistence type="predicted"/>
<dbReference type="Proteomes" id="UP001064048">
    <property type="component" value="Chromosome 8"/>
</dbReference>
<evidence type="ECO:0000313" key="2">
    <source>
        <dbReference type="Proteomes" id="UP001064048"/>
    </source>
</evidence>
<gene>
    <name evidence="1" type="ORF">MSG28_005252</name>
</gene>
<comment type="caution">
    <text evidence="1">The sequence shown here is derived from an EMBL/GenBank/DDBJ whole genome shotgun (WGS) entry which is preliminary data.</text>
</comment>
<protein>
    <submittedName>
        <fullName evidence="1">Uncharacterized protein</fullName>
    </submittedName>
</protein>
<organism evidence="1 2">
    <name type="scientific">Choristoneura fumiferana</name>
    <name type="common">Spruce budworm moth</name>
    <name type="synonym">Archips fumiferana</name>
    <dbReference type="NCBI Taxonomy" id="7141"/>
    <lineage>
        <taxon>Eukaryota</taxon>
        <taxon>Metazoa</taxon>
        <taxon>Ecdysozoa</taxon>
        <taxon>Arthropoda</taxon>
        <taxon>Hexapoda</taxon>
        <taxon>Insecta</taxon>
        <taxon>Pterygota</taxon>
        <taxon>Neoptera</taxon>
        <taxon>Endopterygota</taxon>
        <taxon>Lepidoptera</taxon>
        <taxon>Glossata</taxon>
        <taxon>Ditrysia</taxon>
        <taxon>Tortricoidea</taxon>
        <taxon>Tortricidae</taxon>
        <taxon>Tortricinae</taxon>
        <taxon>Choristoneura</taxon>
    </lineage>
</organism>
<reference evidence="1 2" key="1">
    <citation type="journal article" date="2022" name="Genome Biol. Evol.">
        <title>The Spruce Budworm Genome: Reconstructing the Evolutionary History of Antifreeze Proteins.</title>
        <authorList>
            <person name="Beliveau C."/>
            <person name="Gagne P."/>
            <person name="Picq S."/>
            <person name="Vernygora O."/>
            <person name="Keeling C.I."/>
            <person name="Pinkney K."/>
            <person name="Doucet D."/>
            <person name="Wen F."/>
            <person name="Johnston J.S."/>
            <person name="Maaroufi H."/>
            <person name="Boyle B."/>
            <person name="Laroche J."/>
            <person name="Dewar K."/>
            <person name="Juretic N."/>
            <person name="Blackburn G."/>
            <person name="Nisole A."/>
            <person name="Brunet B."/>
            <person name="Brandao M."/>
            <person name="Lumley L."/>
            <person name="Duan J."/>
            <person name="Quan G."/>
            <person name="Lucarotti C.J."/>
            <person name="Roe A.D."/>
            <person name="Sperling F.A.H."/>
            <person name="Levesque R.C."/>
            <person name="Cusson M."/>
        </authorList>
    </citation>
    <scope>NUCLEOTIDE SEQUENCE [LARGE SCALE GENOMIC DNA]</scope>
    <source>
        <strain evidence="1">Glfc:IPQL:Cfum</strain>
    </source>
</reference>
<accession>A0ACC0JQI5</accession>